<proteinExistence type="predicted"/>
<reference evidence="1" key="1">
    <citation type="submission" date="2017-02" db="UniProtKB">
        <authorList>
            <consortium name="WormBaseParasite"/>
        </authorList>
    </citation>
    <scope>IDENTIFICATION</scope>
</reference>
<sequence length="125" mass="14428">LQQSRVSERRRHKRGSDWLFLRCLLSLYESSTQISKISFTNSAPLFGIEVSYEDLSGPHRSNRWNNSSHSCRRISSMVAPQVSRRDDRHPFKYQCANTQTHSGTAREHCSGDLIANQSFQIARCR</sequence>
<evidence type="ECO:0000313" key="1">
    <source>
        <dbReference type="WBParaSite" id="HDID_0001112101-mRNA-1"/>
    </source>
</evidence>
<protein>
    <submittedName>
        <fullName evidence="1">Secreted protein</fullName>
    </submittedName>
</protein>
<dbReference type="AlphaFoldDB" id="A0A0R3SZC5"/>
<organism evidence="1">
    <name type="scientific">Hymenolepis diminuta</name>
    <name type="common">Rat tapeworm</name>
    <dbReference type="NCBI Taxonomy" id="6216"/>
    <lineage>
        <taxon>Eukaryota</taxon>
        <taxon>Metazoa</taxon>
        <taxon>Spiralia</taxon>
        <taxon>Lophotrochozoa</taxon>
        <taxon>Platyhelminthes</taxon>
        <taxon>Cestoda</taxon>
        <taxon>Eucestoda</taxon>
        <taxon>Cyclophyllidea</taxon>
        <taxon>Hymenolepididae</taxon>
        <taxon>Hymenolepis</taxon>
    </lineage>
</organism>
<dbReference type="WBParaSite" id="HDID_0001112101-mRNA-1">
    <property type="protein sequence ID" value="HDID_0001112101-mRNA-1"/>
    <property type="gene ID" value="HDID_0001112101"/>
</dbReference>
<accession>A0A0R3SZC5</accession>
<name>A0A0R3SZC5_HYMDI</name>